<keyword evidence="2" id="KW-1185">Reference proteome</keyword>
<dbReference type="EMBL" id="ML208283">
    <property type="protein sequence ID" value="TFK72611.1"/>
    <property type="molecule type" value="Genomic_DNA"/>
</dbReference>
<name>A0ACD3B402_9AGAR</name>
<sequence length="512" mass="56802">MAAAAPDNVFSSNSNIDYPEKGSSTTSKAQESVKTIAESENGYEEGGNHLDSAAHRAKLEKQLLRKLDLRMIMLVVIFILNYMDRSNVAVARLAGLEKDLGLKGNQYSTVLSIFIVGYILMMVPSNLFLNYLKRPSLYLPTCTIVWGILSVLTGFTQNYSGVLACRFFLGFVESTFFPGALLTLSAWYKQEELGVRNCILFCGILISTAFGTLIATGILGAMDGKLGYAAWRWLFFIEGAMTAVLAIPAYFIIPDFPNTPSVSTWLTPEEIELVRIRKEEDLSMDLDSVPDSVTTYGIQGLILAVKDLKVWWLGLSMGLFQFMAGFHQFFPTLAATLGYNRTITLLLCSPPSILGAVIAFMISRQSDKSRQRFRYIALPLSLGIIGFIMSLTTMNTAVRYTALFFMEMTGGGWVILLAWTFNSFPQPASKRAVALGLTAACSQVGQIGGSYLFPVQWGPSYNNSYIISLGVAAFNIVLCYGYYLYLKKLNRRLDVEDEKVGHAEAKRFRYLL</sequence>
<gene>
    <name evidence="1" type="ORF">BDN72DRAFT_835889</name>
</gene>
<organism evidence="1 2">
    <name type="scientific">Pluteus cervinus</name>
    <dbReference type="NCBI Taxonomy" id="181527"/>
    <lineage>
        <taxon>Eukaryota</taxon>
        <taxon>Fungi</taxon>
        <taxon>Dikarya</taxon>
        <taxon>Basidiomycota</taxon>
        <taxon>Agaricomycotina</taxon>
        <taxon>Agaricomycetes</taxon>
        <taxon>Agaricomycetidae</taxon>
        <taxon>Agaricales</taxon>
        <taxon>Pluteineae</taxon>
        <taxon>Pluteaceae</taxon>
        <taxon>Pluteus</taxon>
    </lineage>
</organism>
<evidence type="ECO:0000313" key="1">
    <source>
        <dbReference type="EMBL" id="TFK72611.1"/>
    </source>
</evidence>
<reference evidence="1 2" key="1">
    <citation type="journal article" date="2019" name="Nat. Ecol. Evol.">
        <title>Megaphylogeny resolves global patterns of mushroom evolution.</title>
        <authorList>
            <person name="Varga T."/>
            <person name="Krizsan K."/>
            <person name="Foldi C."/>
            <person name="Dima B."/>
            <person name="Sanchez-Garcia M."/>
            <person name="Sanchez-Ramirez S."/>
            <person name="Szollosi G.J."/>
            <person name="Szarkandi J.G."/>
            <person name="Papp V."/>
            <person name="Albert L."/>
            <person name="Andreopoulos W."/>
            <person name="Angelini C."/>
            <person name="Antonin V."/>
            <person name="Barry K.W."/>
            <person name="Bougher N.L."/>
            <person name="Buchanan P."/>
            <person name="Buyck B."/>
            <person name="Bense V."/>
            <person name="Catcheside P."/>
            <person name="Chovatia M."/>
            <person name="Cooper J."/>
            <person name="Damon W."/>
            <person name="Desjardin D."/>
            <person name="Finy P."/>
            <person name="Geml J."/>
            <person name="Haridas S."/>
            <person name="Hughes K."/>
            <person name="Justo A."/>
            <person name="Karasinski D."/>
            <person name="Kautmanova I."/>
            <person name="Kiss B."/>
            <person name="Kocsube S."/>
            <person name="Kotiranta H."/>
            <person name="LaButti K.M."/>
            <person name="Lechner B.E."/>
            <person name="Liimatainen K."/>
            <person name="Lipzen A."/>
            <person name="Lukacs Z."/>
            <person name="Mihaltcheva S."/>
            <person name="Morgado L.N."/>
            <person name="Niskanen T."/>
            <person name="Noordeloos M.E."/>
            <person name="Ohm R.A."/>
            <person name="Ortiz-Santana B."/>
            <person name="Ovrebo C."/>
            <person name="Racz N."/>
            <person name="Riley R."/>
            <person name="Savchenko A."/>
            <person name="Shiryaev A."/>
            <person name="Soop K."/>
            <person name="Spirin V."/>
            <person name="Szebenyi C."/>
            <person name="Tomsovsky M."/>
            <person name="Tulloss R.E."/>
            <person name="Uehling J."/>
            <person name="Grigoriev I.V."/>
            <person name="Vagvolgyi C."/>
            <person name="Papp T."/>
            <person name="Martin F.M."/>
            <person name="Miettinen O."/>
            <person name="Hibbett D.S."/>
            <person name="Nagy L.G."/>
        </authorList>
    </citation>
    <scope>NUCLEOTIDE SEQUENCE [LARGE SCALE GENOMIC DNA]</scope>
    <source>
        <strain evidence="1 2">NL-1719</strain>
    </source>
</reference>
<proteinExistence type="predicted"/>
<protein>
    <submittedName>
        <fullName evidence="1">MFS general substrate transporter</fullName>
    </submittedName>
</protein>
<accession>A0ACD3B402</accession>
<dbReference type="Proteomes" id="UP000308600">
    <property type="component" value="Unassembled WGS sequence"/>
</dbReference>
<evidence type="ECO:0000313" key="2">
    <source>
        <dbReference type="Proteomes" id="UP000308600"/>
    </source>
</evidence>